<reference evidence="1 2" key="1">
    <citation type="journal article" date="2017" name="Elife">
        <title>Extensive horizontal gene transfer in cheese-associated bacteria.</title>
        <authorList>
            <person name="Bonham K.S."/>
            <person name="Wolfe B.E."/>
            <person name="Dutton R.J."/>
        </authorList>
    </citation>
    <scope>NUCLEOTIDE SEQUENCE [LARGE SCALE GENOMIC DNA]</scope>
    <source>
        <strain evidence="1 2">JB196</strain>
    </source>
</reference>
<evidence type="ECO:0000313" key="2">
    <source>
        <dbReference type="Proteomes" id="UP000252479"/>
    </source>
</evidence>
<dbReference type="GeneID" id="303189990"/>
<dbReference type="RefSeq" id="WP_086960211.1">
    <property type="nucleotide sequence ID" value="NZ_AP018681.1"/>
</dbReference>
<gene>
    <name evidence="1" type="ORF">CIK83_13775</name>
</gene>
<protein>
    <submittedName>
        <fullName evidence="1">DUF1826 domain-containing protein</fullName>
    </submittedName>
</protein>
<sequence length="231" mass="26377">MRQMNPVSQRTLERVITDKTVTLEKVKMSEKAQVLSQIYDQNTNISIWQRQLPSDLEKSIQLHLRSDIKLDIKKVVTASTVESEIKPYLNRWECRDELILDVARLVEMFCCLFELRHVGLRLATLDAAMCPRFHVDNVPCRLVTTYSGNGTEWLAHHEVNRNRLGSGNQGLPDKESGLYPCDASIQTLNVGDVALLKGEMWLGNEGSGLVHRSPELSFSDQRRLFLSLDFH</sequence>
<dbReference type="Pfam" id="PF08856">
    <property type="entry name" value="DUF1826"/>
    <property type="match status" value="1"/>
</dbReference>
<evidence type="ECO:0000313" key="1">
    <source>
        <dbReference type="EMBL" id="RCS70492.1"/>
    </source>
</evidence>
<dbReference type="AlphaFoldDB" id="A0A368LIB5"/>
<name>A0A368LIB5_9VIBR</name>
<dbReference type="OrthoDB" id="5342505at2"/>
<accession>A0A368LIB5</accession>
<comment type="caution">
    <text evidence="1">The sequence shown here is derived from an EMBL/GenBank/DDBJ whole genome shotgun (WGS) entry which is preliminary data.</text>
</comment>
<dbReference type="EMBL" id="QPGL01000002">
    <property type="protein sequence ID" value="RCS70492.1"/>
    <property type="molecule type" value="Genomic_DNA"/>
</dbReference>
<dbReference type="InterPro" id="IPR014955">
    <property type="entry name" value="DUF1826"/>
</dbReference>
<keyword evidence="2" id="KW-1185">Reference proteome</keyword>
<dbReference type="Proteomes" id="UP000252479">
    <property type="component" value="Unassembled WGS sequence"/>
</dbReference>
<organism evidence="1 2">
    <name type="scientific">Vibrio casei</name>
    <dbReference type="NCBI Taxonomy" id="673372"/>
    <lineage>
        <taxon>Bacteria</taxon>
        <taxon>Pseudomonadati</taxon>
        <taxon>Pseudomonadota</taxon>
        <taxon>Gammaproteobacteria</taxon>
        <taxon>Vibrionales</taxon>
        <taxon>Vibrionaceae</taxon>
        <taxon>Vibrio</taxon>
    </lineage>
</organism>
<proteinExistence type="predicted"/>